<proteinExistence type="predicted"/>
<dbReference type="Pfam" id="PF07690">
    <property type="entry name" value="MFS_1"/>
    <property type="match status" value="1"/>
</dbReference>
<evidence type="ECO:0000313" key="7">
    <source>
        <dbReference type="EMBL" id="KAB8069720.1"/>
    </source>
</evidence>
<gene>
    <name evidence="7" type="ORF">BDV29DRAFT_198487</name>
</gene>
<sequence length="896" mass="101393">MSQEKLKVIIAGAGIAGLSAAIALKRLPYIDVQLFEQAPELKEIGASIAISPNGLHSLEKLGVPNALDENAAFRGPSAIPMIYRHWRTNEVIHQDHFVDVPLRRHQTARFHQIIHLNKKVASADASHGGVVVHFADETTAQGDILIGADGIHSWGPNENFFASRLGKNQYTTIGNFDLPNNADGKVKDVHWNYEQNIEVLRQRYKDWNPVVKALVDKTPYTRIYPNFAGETLSTWVFESRVTFVGDAAHTHGGAFAAGGSLAIDDAYALFLAVQHVLGSFRAQSPEPGEIRTALALYDETRRPHTEKLLSIVLKGVGNQAINPSSDNILFQRVKNKSNTSWLSEHDVEKAFQDVIQRKSGSREDPAQSTAISFLSNETDRLSENDIPPLGEQRTRPRFWFQRGQTYDPDAIATQLSVYDNPDTAKEYQPRSDWENLHRFDPSARWTWGEEYRLIRKIDLRIMVFTCFMFMALELDRANLQQALTDNFLNDLHLTTNDYNLGNTIFKLSFLCAELPSQLVSKWMGPDRWIPMQMTLWSAVGMAQYGLTGRSSFLACRALLGILQGGFIPDVILYLSYFYKSHELSVRLSFFWTAMNLADIAASFLAFGLLHLRGVQGQSGWRWLFLLEGLITLFIGLAAFILMPPGPCQTANWARGKSGWFNSREETIMVNRVIRDDPSKGTMHNREPITPKLLWKSLFDFDLWPLYALGLTFQTPMQTPNQYLTLTLRGLGFNTFVTNLLTIPSQIISITTMVTLTFTSEVIGDINRWVAWIFMTLFLSYPSAHPIQVAWNSRNSNTVRSRTVSAAMYNMCVQSSGIIASNIYRADDAPRYKRGNRVLVALVVTNIFIYLLAKAYYVWRNASRDKKWGAMSEEEKVNYLATTKDEGNKRLDFRFTH</sequence>
<name>A0A5N5WRA4_9EURO</name>
<protein>
    <submittedName>
        <fullName evidence="7">Major facilitator superfamily domain-containing protein</fullName>
    </submittedName>
</protein>
<keyword evidence="4 6" id="KW-1133">Transmembrane helix</keyword>
<dbReference type="SUPFAM" id="SSF51905">
    <property type="entry name" value="FAD/NAD(P)-binding domain"/>
    <property type="match status" value="1"/>
</dbReference>
<comment type="subcellular location">
    <subcellularLocation>
        <location evidence="1">Membrane</location>
        <topology evidence="1">Multi-pass membrane protein</topology>
    </subcellularLocation>
</comment>
<reference evidence="7 8" key="1">
    <citation type="submission" date="2019-04" db="EMBL/GenBank/DDBJ databases">
        <title>Friends and foes A comparative genomics study of 23 Aspergillus species from section Flavi.</title>
        <authorList>
            <consortium name="DOE Joint Genome Institute"/>
            <person name="Kjaerbolling I."/>
            <person name="Vesth T."/>
            <person name="Frisvad J.C."/>
            <person name="Nybo J.L."/>
            <person name="Theobald S."/>
            <person name="Kildgaard S."/>
            <person name="Isbrandt T."/>
            <person name="Kuo A."/>
            <person name="Sato A."/>
            <person name="Lyhne E.K."/>
            <person name="Kogle M.E."/>
            <person name="Wiebenga A."/>
            <person name="Kun R.S."/>
            <person name="Lubbers R.J."/>
            <person name="Makela M.R."/>
            <person name="Barry K."/>
            <person name="Chovatia M."/>
            <person name="Clum A."/>
            <person name="Daum C."/>
            <person name="Haridas S."/>
            <person name="He G."/>
            <person name="LaButti K."/>
            <person name="Lipzen A."/>
            <person name="Mondo S."/>
            <person name="Riley R."/>
            <person name="Salamov A."/>
            <person name="Simmons B.A."/>
            <person name="Magnuson J.K."/>
            <person name="Henrissat B."/>
            <person name="Mortensen U.H."/>
            <person name="Larsen T.O."/>
            <person name="Devries R.P."/>
            <person name="Grigoriev I.V."/>
            <person name="Machida M."/>
            <person name="Baker S.E."/>
            <person name="Andersen M.R."/>
        </authorList>
    </citation>
    <scope>NUCLEOTIDE SEQUENCE [LARGE SCALE GENOMIC DNA]</scope>
    <source>
        <strain evidence="7 8">CBS 151.66</strain>
    </source>
</reference>
<dbReference type="Gene3D" id="3.50.50.60">
    <property type="entry name" value="FAD/NAD(P)-binding domain"/>
    <property type="match status" value="2"/>
</dbReference>
<keyword evidence="2" id="KW-0813">Transport</keyword>
<dbReference type="OrthoDB" id="1935484at2759"/>
<evidence type="ECO:0000256" key="3">
    <source>
        <dbReference type="ARBA" id="ARBA00022692"/>
    </source>
</evidence>
<evidence type="ECO:0000256" key="1">
    <source>
        <dbReference type="ARBA" id="ARBA00004141"/>
    </source>
</evidence>
<keyword evidence="8" id="KW-1185">Reference proteome</keyword>
<feature type="transmembrane region" description="Helical" evidence="6">
    <location>
        <begin position="768"/>
        <end position="786"/>
    </location>
</feature>
<feature type="transmembrane region" description="Helical" evidence="6">
    <location>
        <begin position="590"/>
        <end position="611"/>
    </location>
</feature>
<feature type="transmembrane region" description="Helical" evidence="6">
    <location>
        <begin position="623"/>
        <end position="642"/>
    </location>
</feature>
<dbReference type="PRINTS" id="PR00420">
    <property type="entry name" value="RNGMNOXGNASE"/>
</dbReference>
<dbReference type="PANTHER" id="PTHR43791:SF65">
    <property type="entry name" value="MAJOR FACILITATOR SUPERFAMILY (MFS) PROFILE DOMAIN-CONTAINING PROTEIN-RELATED"/>
    <property type="match status" value="1"/>
</dbReference>
<evidence type="ECO:0000256" key="6">
    <source>
        <dbReference type="SAM" id="Phobius"/>
    </source>
</evidence>
<feature type="transmembrane region" description="Helical" evidence="6">
    <location>
        <begin position="735"/>
        <end position="756"/>
    </location>
</feature>
<dbReference type="Proteomes" id="UP000326565">
    <property type="component" value="Unassembled WGS sequence"/>
</dbReference>
<evidence type="ECO:0000256" key="4">
    <source>
        <dbReference type="ARBA" id="ARBA00022989"/>
    </source>
</evidence>
<feature type="transmembrane region" description="Helical" evidence="6">
    <location>
        <begin position="558"/>
        <end position="578"/>
    </location>
</feature>
<keyword evidence="3 6" id="KW-0812">Transmembrane</keyword>
<evidence type="ECO:0000256" key="2">
    <source>
        <dbReference type="ARBA" id="ARBA00022448"/>
    </source>
</evidence>
<dbReference type="GO" id="GO:0022857">
    <property type="term" value="F:transmembrane transporter activity"/>
    <property type="evidence" value="ECO:0007669"/>
    <property type="project" value="InterPro"/>
</dbReference>
<evidence type="ECO:0000256" key="5">
    <source>
        <dbReference type="ARBA" id="ARBA00023136"/>
    </source>
</evidence>
<dbReference type="InterPro" id="IPR036259">
    <property type="entry name" value="MFS_trans_sf"/>
</dbReference>
<evidence type="ECO:0000313" key="8">
    <source>
        <dbReference type="Proteomes" id="UP000326565"/>
    </source>
</evidence>
<feature type="transmembrane region" description="Helical" evidence="6">
    <location>
        <begin position="837"/>
        <end position="858"/>
    </location>
</feature>
<dbReference type="EMBL" id="ML732329">
    <property type="protein sequence ID" value="KAB8069720.1"/>
    <property type="molecule type" value="Genomic_DNA"/>
</dbReference>
<dbReference type="Gene3D" id="1.20.1250.20">
    <property type="entry name" value="MFS general substrate transporter like domains"/>
    <property type="match status" value="1"/>
</dbReference>
<dbReference type="SUPFAM" id="SSF103473">
    <property type="entry name" value="MFS general substrate transporter"/>
    <property type="match status" value="1"/>
</dbReference>
<organism evidence="7 8">
    <name type="scientific">Aspergillus leporis</name>
    <dbReference type="NCBI Taxonomy" id="41062"/>
    <lineage>
        <taxon>Eukaryota</taxon>
        <taxon>Fungi</taxon>
        <taxon>Dikarya</taxon>
        <taxon>Ascomycota</taxon>
        <taxon>Pezizomycotina</taxon>
        <taxon>Eurotiomycetes</taxon>
        <taxon>Eurotiomycetidae</taxon>
        <taxon>Eurotiales</taxon>
        <taxon>Aspergillaceae</taxon>
        <taxon>Aspergillus</taxon>
        <taxon>Aspergillus subgen. Circumdati</taxon>
    </lineage>
</organism>
<dbReference type="FunFam" id="1.20.1250.20:FF:000106">
    <property type="entry name" value="MFS transporter, putative"/>
    <property type="match status" value="1"/>
</dbReference>
<keyword evidence="5 6" id="KW-0472">Membrane</keyword>
<dbReference type="PANTHER" id="PTHR43791">
    <property type="entry name" value="PERMEASE-RELATED"/>
    <property type="match status" value="1"/>
</dbReference>
<dbReference type="InterPro" id="IPR011701">
    <property type="entry name" value="MFS"/>
</dbReference>
<dbReference type="AlphaFoldDB" id="A0A5N5WRA4"/>
<accession>A0A5N5WRA4</accession>
<dbReference type="GO" id="GO:0016020">
    <property type="term" value="C:membrane"/>
    <property type="evidence" value="ECO:0007669"/>
    <property type="project" value="UniProtKB-SubCell"/>
</dbReference>
<dbReference type="InterPro" id="IPR036188">
    <property type="entry name" value="FAD/NAD-bd_sf"/>
</dbReference>